<dbReference type="PANTHER" id="PTHR41521">
    <property type="match status" value="1"/>
</dbReference>
<sequence length="107" mass="11822">MGDRMPAYLIADETITDPAVFEEYKRAVLPLISKYGGRFLSRGGDLEVLEAGRDWTPDRMVIIEFPSMAALKEWYDCADYAPVRDIRFRSATSTLVALDAGSAGTVA</sequence>
<organism evidence="2 3">
    <name type="scientific">Defluviimonas salinarum</name>
    <dbReference type="NCBI Taxonomy" id="2992147"/>
    <lineage>
        <taxon>Bacteria</taxon>
        <taxon>Pseudomonadati</taxon>
        <taxon>Pseudomonadota</taxon>
        <taxon>Alphaproteobacteria</taxon>
        <taxon>Rhodobacterales</taxon>
        <taxon>Paracoccaceae</taxon>
        <taxon>Albidovulum</taxon>
    </lineage>
</organism>
<evidence type="ECO:0000313" key="3">
    <source>
        <dbReference type="Proteomes" id="UP001207582"/>
    </source>
</evidence>
<accession>A0ABT3J2B2</accession>
<protein>
    <submittedName>
        <fullName evidence="2">DUF1330 domain-containing protein</fullName>
    </submittedName>
</protein>
<dbReference type="Pfam" id="PF07045">
    <property type="entry name" value="DUF1330"/>
    <property type="match status" value="1"/>
</dbReference>
<evidence type="ECO:0000313" key="2">
    <source>
        <dbReference type="EMBL" id="MCW3781600.1"/>
    </source>
</evidence>
<dbReference type="RefSeq" id="WP_264771648.1">
    <property type="nucleotide sequence ID" value="NZ_JAPDOG010000006.1"/>
</dbReference>
<dbReference type="InterPro" id="IPR010753">
    <property type="entry name" value="DUF1330"/>
</dbReference>
<name>A0ABT3J2B2_9RHOB</name>
<dbReference type="PANTHER" id="PTHR41521:SF4">
    <property type="entry name" value="BLR0684 PROTEIN"/>
    <property type="match status" value="1"/>
</dbReference>
<feature type="domain" description="DUF1330" evidence="1">
    <location>
        <begin position="6"/>
        <end position="98"/>
    </location>
</feature>
<gene>
    <name evidence="2" type="ORF">OM960_08350</name>
</gene>
<reference evidence="2 3" key="1">
    <citation type="submission" date="2022-10" db="EMBL/GenBank/DDBJ databases">
        <title>Defluviimonas sp. CAU 1641 isolated from mud.</title>
        <authorList>
            <person name="Kim W."/>
        </authorList>
    </citation>
    <scope>NUCLEOTIDE SEQUENCE [LARGE SCALE GENOMIC DNA]</scope>
    <source>
        <strain evidence="2 3">CAU 1641</strain>
    </source>
</reference>
<dbReference type="InterPro" id="IPR011008">
    <property type="entry name" value="Dimeric_a/b-barrel"/>
</dbReference>
<comment type="caution">
    <text evidence="2">The sequence shown here is derived from an EMBL/GenBank/DDBJ whole genome shotgun (WGS) entry which is preliminary data.</text>
</comment>
<dbReference type="EMBL" id="JAPDOG010000006">
    <property type="protein sequence ID" value="MCW3781600.1"/>
    <property type="molecule type" value="Genomic_DNA"/>
</dbReference>
<keyword evidence="3" id="KW-1185">Reference proteome</keyword>
<dbReference type="Gene3D" id="3.30.70.100">
    <property type="match status" value="1"/>
</dbReference>
<proteinExistence type="predicted"/>
<dbReference type="SUPFAM" id="SSF54909">
    <property type="entry name" value="Dimeric alpha+beta barrel"/>
    <property type="match status" value="1"/>
</dbReference>
<evidence type="ECO:0000259" key="1">
    <source>
        <dbReference type="Pfam" id="PF07045"/>
    </source>
</evidence>
<dbReference type="Proteomes" id="UP001207582">
    <property type="component" value="Unassembled WGS sequence"/>
</dbReference>